<protein>
    <submittedName>
        <fullName evidence="3">Methlytransferase</fullName>
    </submittedName>
    <submittedName>
        <fullName evidence="2">Possible menaquinone biosynthesis methyltransferase</fullName>
    </submittedName>
</protein>
<proteinExistence type="predicted"/>
<gene>
    <name evidence="2" type="ordered locus">PAB0269</name>
</gene>
<dbReference type="EMBL" id="AJ248284">
    <property type="protein sequence ID" value="CAB49322.1"/>
    <property type="molecule type" value="Genomic_DNA"/>
</dbReference>
<reference evidence="2" key="3">
    <citation type="journal article" date="2001" name="Genome Res.">
        <title>Genome evolution at the genus level: comparison of three complete genomes of hyperthermophilic archaea.</title>
        <authorList>
            <person name="Lecompte O."/>
            <person name="Ripp R."/>
            <person name="Puzos-Barbe V."/>
            <person name="Duprat S."/>
            <person name="Heilig R."/>
            <person name="Dietrich J."/>
            <person name="Thierry J.C."/>
            <person name="Poch O."/>
        </authorList>
    </citation>
    <scope>NUCLEOTIDE SEQUENCE</scope>
    <source>
        <strain evidence="2">Orsay</strain>
    </source>
</reference>
<reference evidence="2" key="2">
    <citation type="journal article" date="2000" name="J. Mol. Biol.">
        <title>Archaeal homologs of eukaryotic methylation guide small nucleolar RNAs: lessons from the Pyrococcus genomes.</title>
        <authorList>
            <person name="Gaspin C."/>
            <person name="Cavaille J."/>
            <person name="Erauso G."/>
        </authorList>
    </citation>
    <scope>NUCLEOTIDE SEQUENCE</scope>
    <source>
        <strain evidence="2">Orsay</strain>
    </source>
</reference>
<reference evidence="3 5" key="5">
    <citation type="journal article" date="2012" name="Curr. Microbiol.">
        <title>Re-annotation of two hyperthermophilic archaea Pyrococcus abyssi GE5 and Pyrococcus furiosus DSM 3638.</title>
        <authorList>
            <person name="Gao J."/>
            <person name="Wang J."/>
        </authorList>
    </citation>
    <scope>GENOME REANNOTATION</scope>
    <source>
        <strain evidence="3">GE5</strain>
        <strain evidence="5">GE5 / Orsay</strain>
    </source>
</reference>
<dbReference type="Gene3D" id="3.40.50.150">
    <property type="entry name" value="Vaccinia Virus protein VP39"/>
    <property type="match status" value="1"/>
</dbReference>
<dbReference type="GO" id="GO:0032259">
    <property type="term" value="P:methylation"/>
    <property type="evidence" value="ECO:0007669"/>
    <property type="project" value="UniProtKB-KW"/>
</dbReference>
<dbReference type="KEGG" id="pab:PAB0269"/>
<keyword evidence="3" id="KW-0808">Transferase</keyword>
<dbReference type="InterPro" id="IPR013216">
    <property type="entry name" value="Methyltransf_11"/>
</dbReference>
<dbReference type="SUPFAM" id="SSF53335">
    <property type="entry name" value="S-adenosyl-L-methionine-dependent methyltransferases"/>
    <property type="match status" value="1"/>
</dbReference>
<dbReference type="InterPro" id="IPR029063">
    <property type="entry name" value="SAM-dependent_MTases_sf"/>
</dbReference>
<dbReference type="Proteomes" id="UP000009139">
    <property type="component" value="Chromosome"/>
</dbReference>
<dbReference type="PIR" id="C75155">
    <property type="entry name" value="C75155"/>
</dbReference>
<feature type="domain" description="Methyltransferase type 11" evidence="1">
    <location>
        <begin position="45"/>
        <end position="135"/>
    </location>
</feature>
<dbReference type="HOGENOM" id="CLU_111961_0_0_2"/>
<dbReference type="GO" id="GO:0008757">
    <property type="term" value="F:S-adenosylmethionine-dependent methyltransferase activity"/>
    <property type="evidence" value="ECO:0007669"/>
    <property type="project" value="InterPro"/>
</dbReference>
<keyword evidence="4" id="KW-1185">Reference proteome</keyword>
<dbReference type="RefSeq" id="WP_010867522.1">
    <property type="nucleotide sequence ID" value="NC_000868.1"/>
</dbReference>
<name>Q9V1M7_PYRAB</name>
<dbReference type="AlphaFoldDB" id="Q9V1M7"/>
<dbReference type="eggNOG" id="arCOG01780">
    <property type="taxonomic scope" value="Archaea"/>
</dbReference>
<dbReference type="Pfam" id="PF08241">
    <property type="entry name" value="Methyltransf_11"/>
    <property type="match status" value="1"/>
</dbReference>
<dbReference type="Proteomes" id="UP000000810">
    <property type="component" value="Chromosome"/>
</dbReference>
<dbReference type="OrthoDB" id="1018at2157"/>
<reference evidence="2 4" key="4">
    <citation type="journal article" date="2003" name="Mol. Microbiol.">
        <title>An integrated analysis of the genome of the hyperthermophilic archaeon Pyrococcus abyssi.</title>
        <authorList>
            <person name="Cohen G."/>
            <person name="Barbe V."/>
            <person name="Flament D."/>
            <person name="Galperin M."/>
            <person name="Heilig R."/>
            <person name="Ripp R."/>
            <person name="Lecompte O."/>
            <person name="Prieur D."/>
            <person name="Poch O."/>
            <person name="Quellerou J."/>
            <person name="Thierry J.C."/>
            <person name="Van der Oost J."/>
            <person name="Weissenbach J."/>
            <person name="Zivanovic Y."/>
            <person name="Forterre P."/>
        </authorList>
    </citation>
    <scope>NUCLEOTIDE SEQUENCE [LARGE SCALE GENOMIC DNA]</scope>
    <source>
        <strain evidence="4">GE5 / Orsay</strain>
        <strain evidence="2">Orsay</strain>
    </source>
</reference>
<evidence type="ECO:0000313" key="2">
    <source>
        <dbReference type="EMBL" id="CAB49322.1"/>
    </source>
</evidence>
<evidence type="ECO:0000313" key="3">
    <source>
        <dbReference type="EMBL" id="CCE69778.1"/>
    </source>
</evidence>
<accession>Q9V1M7</accession>
<evidence type="ECO:0000313" key="5">
    <source>
        <dbReference type="Proteomes" id="UP000009139"/>
    </source>
</evidence>
<dbReference type="PANTHER" id="PTHR43861">
    <property type="entry name" value="TRANS-ACONITATE 2-METHYLTRANSFERASE-RELATED"/>
    <property type="match status" value="1"/>
</dbReference>
<dbReference type="PATRIC" id="fig|272844.11.peg.419"/>
<dbReference type="EMBL" id="HE613800">
    <property type="protein sequence ID" value="CCE69778.1"/>
    <property type="molecule type" value="Genomic_DNA"/>
</dbReference>
<evidence type="ECO:0000313" key="4">
    <source>
        <dbReference type="Proteomes" id="UP000000810"/>
    </source>
</evidence>
<evidence type="ECO:0000259" key="1">
    <source>
        <dbReference type="Pfam" id="PF08241"/>
    </source>
</evidence>
<organism evidence="2 4">
    <name type="scientific">Pyrococcus abyssi (strain GE5 / Orsay)</name>
    <dbReference type="NCBI Taxonomy" id="272844"/>
    <lineage>
        <taxon>Archaea</taxon>
        <taxon>Methanobacteriati</taxon>
        <taxon>Methanobacteriota</taxon>
        <taxon>Thermococci</taxon>
        <taxon>Thermococcales</taxon>
        <taxon>Thermococcaceae</taxon>
        <taxon>Pyrococcus</taxon>
    </lineage>
</organism>
<keyword evidence="2" id="KW-0489">Methyltransferase</keyword>
<dbReference type="CDD" id="cd02440">
    <property type="entry name" value="AdoMet_MTases"/>
    <property type="match status" value="1"/>
</dbReference>
<reference evidence="2" key="1">
    <citation type="submission" date="1999-07" db="EMBL/GenBank/DDBJ databases">
        <authorList>
            <person name="Genoscope"/>
        </authorList>
    </citation>
    <scope>NUCLEOTIDE SEQUENCE</scope>
    <source>
        <strain evidence="2">Orsay</strain>
    </source>
</reference>
<sequence>MSELEWDFDSWVRTYDEDVEREDWIHADYEEVLKLVAERVGGTVVDIGCGTGNILCFLKCERYIGVEPSRGMRAKFKEKHGFEPLDGHFLSIPLLDGTADAVISTYTFHHVPDEEKEDAIKEMLRVLNPGGRIVIADVMFESEKEELRIGKEDGTLDEVLDEYFATVEGLKELCERLSLQCNFKRINRYVWIVEMLKPAQSLKRS</sequence>
<dbReference type="STRING" id="272844.PAB0269"/>